<dbReference type="Proteomes" id="UP000321577">
    <property type="component" value="Unassembled WGS sequence"/>
</dbReference>
<comment type="caution">
    <text evidence="1">The sequence shown here is derived from an EMBL/GenBank/DDBJ whole genome shotgun (WGS) entry which is preliminary data.</text>
</comment>
<proteinExistence type="predicted"/>
<gene>
    <name evidence="1" type="ORF">BGE01nite_31930</name>
</gene>
<organism evidence="1 2">
    <name type="scientific">Brevifollis gellanilyticus</name>
    <dbReference type="NCBI Taxonomy" id="748831"/>
    <lineage>
        <taxon>Bacteria</taxon>
        <taxon>Pseudomonadati</taxon>
        <taxon>Verrucomicrobiota</taxon>
        <taxon>Verrucomicrobiia</taxon>
        <taxon>Verrucomicrobiales</taxon>
        <taxon>Verrucomicrobiaceae</taxon>
    </lineage>
</organism>
<reference evidence="1 2" key="1">
    <citation type="submission" date="2019-07" db="EMBL/GenBank/DDBJ databases">
        <title>Whole genome shotgun sequence of Brevifollis gellanilyticus NBRC 108608.</title>
        <authorList>
            <person name="Hosoyama A."/>
            <person name="Uohara A."/>
            <person name="Ohji S."/>
            <person name="Ichikawa N."/>
        </authorList>
    </citation>
    <scope>NUCLEOTIDE SEQUENCE [LARGE SCALE GENOMIC DNA]</scope>
    <source>
        <strain evidence="1 2">NBRC 108608</strain>
    </source>
</reference>
<keyword evidence="2" id="KW-1185">Reference proteome</keyword>
<evidence type="ECO:0000313" key="1">
    <source>
        <dbReference type="EMBL" id="GEP43902.1"/>
    </source>
</evidence>
<name>A0A512MAZ2_9BACT</name>
<dbReference type="AlphaFoldDB" id="A0A512MAZ2"/>
<sequence>MDFVYGQYLSDYVLADRGDSHCPDNETNTHHTMKKTLASTAALLLLTAGTYAGELYTSTQEGVWQNKGTYFNTPMSFGDERGRNEGRVQNRGLTESHLVPAGQAARRGGGGYVATPPPMFSGAGTAGHANRPINRWWRDLSPEVLARYRAFHGKGKGRP</sequence>
<dbReference type="EMBL" id="BKAG01000022">
    <property type="protein sequence ID" value="GEP43902.1"/>
    <property type="molecule type" value="Genomic_DNA"/>
</dbReference>
<evidence type="ECO:0000313" key="2">
    <source>
        <dbReference type="Proteomes" id="UP000321577"/>
    </source>
</evidence>
<protein>
    <submittedName>
        <fullName evidence="1">Uncharacterized protein</fullName>
    </submittedName>
</protein>
<accession>A0A512MAZ2</accession>